<comment type="caution">
    <text evidence="1">The sequence shown here is derived from an EMBL/GenBank/DDBJ whole genome shotgun (WGS) entry which is preliminary data.</text>
</comment>
<name>A0A931AC85_9ACTN</name>
<dbReference type="Proteomes" id="UP000605361">
    <property type="component" value="Unassembled WGS sequence"/>
</dbReference>
<protein>
    <submittedName>
        <fullName evidence="1">Uncharacterized protein</fullName>
    </submittedName>
</protein>
<organism evidence="1 2">
    <name type="scientific">Nonomuraea cypriaca</name>
    <dbReference type="NCBI Taxonomy" id="1187855"/>
    <lineage>
        <taxon>Bacteria</taxon>
        <taxon>Bacillati</taxon>
        <taxon>Actinomycetota</taxon>
        <taxon>Actinomycetes</taxon>
        <taxon>Streptosporangiales</taxon>
        <taxon>Streptosporangiaceae</taxon>
        <taxon>Nonomuraea</taxon>
    </lineage>
</organism>
<evidence type="ECO:0000313" key="1">
    <source>
        <dbReference type="EMBL" id="MBF8187360.1"/>
    </source>
</evidence>
<dbReference type="RefSeq" id="WP_195896323.1">
    <property type="nucleotide sequence ID" value="NZ_JADOGI010000043.1"/>
</dbReference>
<evidence type="ECO:0000313" key="2">
    <source>
        <dbReference type="Proteomes" id="UP000605361"/>
    </source>
</evidence>
<dbReference type="AlphaFoldDB" id="A0A931AC85"/>
<proteinExistence type="predicted"/>
<accession>A0A931AC85</accession>
<reference evidence="1" key="1">
    <citation type="submission" date="2020-11" db="EMBL/GenBank/DDBJ databases">
        <title>Whole-genome analyses of Nonomuraea sp. K274.</title>
        <authorList>
            <person name="Veyisoglu A."/>
        </authorList>
    </citation>
    <scope>NUCLEOTIDE SEQUENCE</scope>
    <source>
        <strain evidence="1">K274</strain>
    </source>
</reference>
<dbReference type="EMBL" id="JADOGI010000043">
    <property type="protein sequence ID" value="MBF8187360.1"/>
    <property type="molecule type" value="Genomic_DNA"/>
</dbReference>
<keyword evidence="2" id="KW-1185">Reference proteome</keyword>
<gene>
    <name evidence="1" type="ORF">ITP53_16790</name>
</gene>
<sequence length="142" mass="14864">MSTSDELKAAAAKIRVAARGATAGPWKATPVWSPDAAVTSAVYSHAHPTGTPESEVVASGQKRYPKGGLRNPCNALWIAMANPDLAEPLAALLEHFASRYERMSEMFGAPAGGPSERLAAGKPELHADFALAVARAINKDLS</sequence>